<evidence type="ECO:0000256" key="6">
    <source>
        <dbReference type="ARBA" id="ARBA00023180"/>
    </source>
</evidence>
<dbReference type="HOGENOM" id="CLU_033723_0_0_1"/>
<dbReference type="AlphaFoldDB" id="H2AVG4"/>
<evidence type="ECO:0000256" key="9">
    <source>
        <dbReference type="ARBA" id="ARBA00039865"/>
    </source>
</evidence>
<evidence type="ECO:0000256" key="11">
    <source>
        <dbReference type="SAM" id="SignalP"/>
    </source>
</evidence>
<sequence length="530" mass="59295">MSDSLFSFLKILLIWSAIRYAIDKISFCYAINHTVYPEWPGLTAQELNGIRSQRDLMNNVTIDQLPLVGVNLQQVLFNSRSEAIGNQTNTVSSLNGTYLLDSFTSLLESGVQGFVLDIELQNGIWVIVDTPLSFETFLTTLHSHILETDNTLFASLLVMFLRISSISNETNSSSIHSTTPTQNLADILTQQVGSSYIYTQDDLLSHNSLGVSGLNSTTPEWPTLKEFLYGSHKRLFIAELSTNYLSTSSYVFPNSLLHYDIDNATLSCPQNMGEFKNVQNISWKFLESSFTDTDISEYISCGLSPIISNSFDVTNLTEILSLLDNSVVWSWANGEPRYVNSESDMGKDPTQAYNCASLTFNSYNSSMDWKVINCYNSKGGLCQKNDDEYTWLVSNGDKDSYIDFYKKADINCPEGYHFSLPVTPLQKRSLNLHLSNSSDNDDLEVWININSLAVSNCWVTGGASTQCPYQTNISKRSFVGMMAPLAACAFVLLVIVVYLSLVSVPIHDNRKNWRRVINKVSKSEFEGVPT</sequence>
<evidence type="ECO:0000256" key="1">
    <source>
        <dbReference type="ARBA" id="ARBA00004479"/>
    </source>
</evidence>
<evidence type="ECO:0000313" key="13">
    <source>
        <dbReference type="EMBL" id="CCF58364.1"/>
    </source>
</evidence>
<dbReference type="EMBL" id="HE650825">
    <property type="protein sequence ID" value="CCF58364.1"/>
    <property type="molecule type" value="Genomic_DNA"/>
</dbReference>
<dbReference type="GO" id="GO:0005789">
    <property type="term" value="C:endoplasmic reticulum membrane"/>
    <property type="evidence" value="ECO:0007669"/>
    <property type="project" value="EnsemblFungi"/>
</dbReference>
<keyword evidence="6" id="KW-0325">Glycoprotein</keyword>
<feature type="domain" description="MTC6 partial TIM-barrel" evidence="12">
    <location>
        <begin position="40"/>
        <end position="329"/>
    </location>
</feature>
<dbReference type="InParanoid" id="H2AVG4"/>
<dbReference type="OrthoDB" id="5573651at2759"/>
<comment type="function">
    <text evidence="7">May be involved in telomere capping.</text>
</comment>
<dbReference type="Pfam" id="PF25506">
    <property type="entry name" value="TIM-barrel_MTC6"/>
    <property type="match status" value="1"/>
</dbReference>
<dbReference type="KEGG" id="kaf:KAFR_0E02110"/>
<evidence type="ECO:0000256" key="8">
    <source>
        <dbReference type="ARBA" id="ARBA00038159"/>
    </source>
</evidence>
<comment type="similarity">
    <text evidence="8">Belongs to the MTC6 family.</text>
</comment>
<evidence type="ECO:0000256" key="5">
    <source>
        <dbReference type="ARBA" id="ARBA00023136"/>
    </source>
</evidence>
<accession>H2AVG4</accession>
<proteinExistence type="inferred from homology"/>
<dbReference type="FunCoup" id="H2AVG4">
    <property type="interactions" value="25"/>
</dbReference>
<evidence type="ECO:0000256" key="7">
    <source>
        <dbReference type="ARBA" id="ARBA00037703"/>
    </source>
</evidence>
<dbReference type="InterPro" id="IPR051008">
    <property type="entry name" value="Telomere_Capping_Maintenance"/>
</dbReference>
<gene>
    <name evidence="13" type="primary">KAFR0E02110</name>
    <name evidence="13" type="ORF">KAFR_0E02110</name>
</gene>
<keyword evidence="14" id="KW-1185">Reference proteome</keyword>
<dbReference type="PANTHER" id="PTHR35518">
    <property type="entry name" value="MAINTENANCE OF TELOMOERE CAPPING"/>
    <property type="match status" value="1"/>
</dbReference>
<evidence type="ECO:0000256" key="10">
    <source>
        <dbReference type="SAM" id="Phobius"/>
    </source>
</evidence>
<evidence type="ECO:0000313" key="14">
    <source>
        <dbReference type="Proteomes" id="UP000005220"/>
    </source>
</evidence>
<dbReference type="eggNOG" id="ENOG502QVFP">
    <property type="taxonomic scope" value="Eukaryota"/>
</dbReference>
<dbReference type="PANTHER" id="PTHR35518:SF2">
    <property type="entry name" value="MAINTENANCE OF TELOMERE CAPPING PROTEIN 6"/>
    <property type="match status" value="1"/>
</dbReference>
<keyword evidence="3 11" id="KW-0732">Signal</keyword>
<dbReference type="InterPro" id="IPR057530">
    <property type="entry name" value="TIM-barrel_MTC6"/>
</dbReference>
<dbReference type="GeneID" id="13883022"/>
<evidence type="ECO:0000256" key="2">
    <source>
        <dbReference type="ARBA" id="ARBA00022692"/>
    </source>
</evidence>
<name>H2AVG4_KAZAF</name>
<dbReference type="RefSeq" id="XP_003957499.1">
    <property type="nucleotide sequence ID" value="XM_003957450.1"/>
</dbReference>
<evidence type="ECO:0000256" key="3">
    <source>
        <dbReference type="ARBA" id="ARBA00022729"/>
    </source>
</evidence>
<keyword evidence="4 10" id="KW-1133">Transmembrane helix</keyword>
<dbReference type="Gene3D" id="3.10.100.10">
    <property type="entry name" value="Mannose-Binding Protein A, subunit A"/>
    <property type="match status" value="1"/>
</dbReference>
<feature type="transmembrane region" description="Helical" evidence="10">
    <location>
        <begin position="478"/>
        <end position="504"/>
    </location>
</feature>
<evidence type="ECO:0000256" key="4">
    <source>
        <dbReference type="ARBA" id="ARBA00022989"/>
    </source>
</evidence>
<reference evidence="13 14" key="1">
    <citation type="journal article" date="2011" name="Proc. Natl. Acad. Sci. U.S.A.">
        <title>Evolutionary erosion of yeast sex chromosomes by mating-type switching accidents.</title>
        <authorList>
            <person name="Gordon J.L."/>
            <person name="Armisen D."/>
            <person name="Proux-Wera E."/>
            <person name="Oheigeartaigh S.S."/>
            <person name="Byrne K.P."/>
            <person name="Wolfe K.H."/>
        </authorList>
    </citation>
    <scope>NUCLEOTIDE SEQUENCE [LARGE SCALE GENOMIC DNA]</scope>
    <source>
        <strain evidence="14">ATCC 22294 / BCRC 22015 / CBS 2517 / CECT 1963 / NBRC 1671 / NRRL Y-8276</strain>
    </source>
</reference>
<keyword evidence="5 10" id="KW-0472">Membrane</keyword>
<dbReference type="STRING" id="1071382.H2AVG4"/>
<comment type="subcellular location">
    <subcellularLocation>
        <location evidence="1">Membrane</location>
        <topology evidence="1">Single-pass type I membrane protein</topology>
    </subcellularLocation>
</comment>
<organism evidence="13 14">
    <name type="scientific">Kazachstania africana (strain ATCC 22294 / BCRC 22015 / CBS 2517 / CECT 1963 / NBRC 1671 / NRRL Y-8276)</name>
    <name type="common">Yeast</name>
    <name type="synonym">Kluyveromyces africanus</name>
    <dbReference type="NCBI Taxonomy" id="1071382"/>
    <lineage>
        <taxon>Eukaryota</taxon>
        <taxon>Fungi</taxon>
        <taxon>Dikarya</taxon>
        <taxon>Ascomycota</taxon>
        <taxon>Saccharomycotina</taxon>
        <taxon>Saccharomycetes</taxon>
        <taxon>Saccharomycetales</taxon>
        <taxon>Saccharomycetaceae</taxon>
        <taxon>Kazachstania</taxon>
    </lineage>
</organism>
<dbReference type="GO" id="GO:0071464">
    <property type="term" value="P:cellular response to hydrostatic pressure"/>
    <property type="evidence" value="ECO:0007669"/>
    <property type="project" value="EnsemblFungi"/>
</dbReference>
<feature type="signal peptide" evidence="11">
    <location>
        <begin position="1"/>
        <end position="21"/>
    </location>
</feature>
<evidence type="ECO:0000259" key="12">
    <source>
        <dbReference type="Pfam" id="PF25506"/>
    </source>
</evidence>
<dbReference type="Proteomes" id="UP000005220">
    <property type="component" value="Chromosome 5"/>
</dbReference>
<dbReference type="InterPro" id="IPR016186">
    <property type="entry name" value="C-type_lectin-like/link_sf"/>
</dbReference>
<feature type="chain" id="PRO_5003559686" description="Maintenance of telomere capping protein 6" evidence="11">
    <location>
        <begin position="22"/>
        <end position="530"/>
    </location>
</feature>
<keyword evidence="2 10" id="KW-0812">Transmembrane</keyword>
<protein>
    <recommendedName>
        <fullName evidence="9">Maintenance of telomere capping protein 6</fullName>
    </recommendedName>
</protein>